<dbReference type="EMBL" id="UHAQ01000002">
    <property type="protein sequence ID" value="SUK48026.1"/>
    <property type="molecule type" value="Genomic_DNA"/>
</dbReference>
<sequence length="57" mass="6285">MLDSAKEIAKAEKAYAIKIDPDVEVDKGTDALQNLKALGLNIKDLKKVYQKTTSNHV</sequence>
<dbReference type="GO" id="GO:0044038">
    <property type="term" value="P:cell wall macromolecule biosynthetic process"/>
    <property type="evidence" value="ECO:0007669"/>
    <property type="project" value="InterPro"/>
</dbReference>
<organism evidence="1 2">
    <name type="scientific">Staphylococcus aureus</name>
    <dbReference type="NCBI Taxonomy" id="1280"/>
    <lineage>
        <taxon>Bacteria</taxon>
        <taxon>Bacillati</taxon>
        <taxon>Bacillota</taxon>
        <taxon>Bacilli</taxon>
        <taxon>Bacillales</taxon>
        <taxon>Staphylococcaceae</taxon>
        <taxon>Staphylococcus</taxon>
    </lineage>
</organism>
<dbReference type="Proteomes" id="UP000254502">
    <property type="component" value="Unassembled WGS sequence"/>
</dbReference>
<name>A0A380DSX7_STAAU</name>
<evidence type="ECO:0000313" key="2">
    <source>
        <dbReference type="Proteomes" id="UP000254502"/>
    </source>
</evidence>
<dbReference type="Gene3D" id="3.40.630.30">
    <property type="match status" value="1"/>
</dbReference>
<reference evidence="1 2" key="1">
    <citation type="submission" date="2018-06" db="EMBL/GenBank/DDBJ databases">
        <authorList>
            <consortium name="Pathogen Informatics"/>
            <person name="Doyle S."/>
        </authorList>
    </citation>
    <scope>NUCLEOTIDE SEQUENCE [LARGE SCALE GENOMIC DNA]</scope>
    <source>
        <strain evidence="1 2">NCTC5664</strain>
    </source>
</reference>
<keyword evidence="1" id="KW-0808">Transferase</keyword>
<keyword evidence="1" id="KW-0012">Acyltransferase</keyword>
<evidence type="ECO:0000313" key="1">
    <source>
        <dbReference type="EMBL" id="SUK48026.1"/>
    </source>
</evidence>
<dbReference type="PROSITE" id="PS51191">
    <property type="entry name" value="FEMABX"/>
    <property type="match status" value="1"/>
</dbReference>
<proteinExistence type="predicted"/>
<gene>
    <name evidence="1" type="primary">fmhB_2</name>
    <name evidence="1" type="ORF">NCTC5664_01642</name>
</gene>
<dbReference type="EC" id="2.3.2.16" evidence="1"/>
<dbReference type="AlphaFoldDB" id="A0A380DSX7"/>
<dbReference type="GO" id="GO:0016755">
    <property type="term" value="F:aminoacyltransferase activity"/>
    <property type="evidence" value="ECO:0007669"/>
    <property type="project" value="InterPro"/>
</dbReference>
<protein>
    <submittedName>
        <fullName evidence="1">FmhB protein of FemAB family involved in peptidoglycan interpeptide biosynthesis</fullName>
        <ecNumber evidence="1">2.3.2.16</ecNumber>
    </submittedName>
</protein>
<accession>A0A380DSX7</accession>
<dbReference type="InterPro" id="IPR003447">
    <property type="entry name" value="FEMABX"/>
</dbReference>